<dbReference type="PRINTS" id="PR01805">
    <property type="entry name" value="VACJLIPOPROT"/>
</dbReference>
<keyword evidence="6" id="KW-1185">Reference proteome</keyword>
<evidence type="ECO:0000256" key="2">
    <source>
        <dbReference type="ARBA" id="ARBA00022729"/>
    </source>
</evidence>
<dbReference type="PANTHER" id="PTHR30035:SF3">
    <property type="entry name" value="INTERMEMBRANE PHOSPHOLIPID TRANSPORT SYSTEM LIPOPROTEIN MLAA"/>
    <property type="match status" value="1"/>
</dbReference>
<protein>
    <submittedName>
        <fullName evidence="5">ABC transporter</fullName>
    </submittedName>
</protein>
<accession>A0A2K8UD36</accession>
<feature type="region of interest" description="Disordered" evidence="3">
    <location>
        <begin position="233"/>
        <end position="285"/>
    </location>
</feature>
<dbReference type="GO" id="GO:0016020">
    <property type="term" value="C:membrane"/>
    <property type="evidence" value="ECO:0007669"/>
    <property type="project" value="InterPro"/>
</dbReference>
<proteinExistence type="inferred from homology"/>
<evidence type="ECO:0000313" key="6">
    <source>
        <dbReference type="Proteomes" id="UP000232638"/>
    </source>
</evidence>
<dbReference type="Proteomes" id="UP000232638">
    <property type="component" value="Chromosome"/>
</dbReference>
<feature type="signal peptide" evidence="4">
    <location>
        <begin position="1"/>
        <end position="19"/>
    </location>
</feature>
<evidence type="ECO:0000256" key="3">
    <source>
        <dbReference type="SAM" id="MobiDB-lite"/>
    </source>
</evidence>
<dbReference type="PANTHER" id="PTHR30035">
    <property type="entry name" value="LIPOPROTEIN VACJ-RELATED"/>
    <property type="match status" value="1"/>
</dbReference>
<comment type="similarity">
    <text evidence="1">Belongs to the MlaA family.</text>
</comment>
<evidence type="ECO:0000313" key="5">
    <source>
        <dbReference type="EMBL" id="AUB83490.1"/>
    </source>
</evidence>
<name>A0A2K8UD36_9GAMM</name>
<evidence type="ECO:0000256" key="1">
    <source>
        <dbReference type="ARBA" id="ARBA00010634"/>
    </source>
</evidence>
<dbReference type="PROSITE" id="PS51257">
    <property type="entry name" value="PROKAR_LIPOPROTEIN"/>
    <property type="match status" value="1"/>
</dbReference>
<dbReference type="OrthoDB" id="9785326at2"/>
<evidence type="ECO:0000256" key="4">
    <source>
        <dbReference type="SAM" id="SignalP"/>
    </source>
</evidence>
<organism evidence="5 6">
    <name type="scientific">Candidatus Thiodictyon syntrophicum</name>
    <dbReference type="NCBI Taxonomy" id="1166950"/>
    <lineage>
        <taxon>Bacteria</taxon>
        <taxon>Pseudomonadati</taxon>
        <taxon>Pseudomonadota</taxon>
        <taxon>Gammaproteobacteria</taxon>
        <taxon>Chromatiales</taxon>
        <taxon>Chromatiaceae</taxon>
        <taxon>Thiodictyon</taxon>
    </lineage>
</organism>
<dbReference type="Pfam" id="PF04333">
    <property type="entry name" value="MlaA"/>
    <property type="match status" value="1"/>
</dbReference>
<reference evidence="5 6" key="1">
    <citation type="submission" date="2017-03" db="EMBL/GenBank/DDBJ databases">
        <title>Complete genome sequence of Candidatus 'Thiodictyon syntrophicum' sp. nov. strain Cad16T, a photolithoautotroph purple sulfur bacterium isolated from an alpine meromictic lake.</title>
        <authorList>
            <person name="Luedin S.M."/>
            <person name="Pothier J.F."/>
            <person name="Danza F."/>
            <person name="Storelli N."/>
            <person name="Wittwer M."/>
            <person name="Tonolla M."/>
        </authorList>
    </citation>
    <scope>NUCLEOTIDE SEQUENCE [LARGE SCALE GENOMIC DNA]</scope>
    <source>
        <strain evidence="5 6">Cad16T</strain>
    </source>
</reference>
<keyword evidence="2 4" id="KW-0732">Signal</keyword>
<dbReference type="InterPro" id="IPR007428">
    <property type="entry name" value="MlaA"/>
</dbReference>
<dbReference type="RefSeq" id="WP_100921176.1">
    <property type="nucleotide sequence ID" value="NZ_CP020370.1"/>
</dbReference>
<sequence length="285" mass="30860">MRDWKTGAGTRRVAGSALAALLAAGCASQPNRVADPRDPLEPYNRAVYRFNSDFDKAFMRPLAKGYKAITPEVVDRGITNVFDNIDDVTSLANNILQFKMSRAANDIGRLIVNSTLGVLGFMDVATNLGLPSYKEDFGQTLGYWGLPPGAYFMLPIFGPSNLRDTVGFAGDLVTDPFFSIETGKIYWGFATLRIVDFRADRLGAGEVLEDAAPDPYVFLRDAYLQRRRNLVYDGNPPESEDQGDIWADVEFSGGARPAPGGRAGSKPPASTKPGETPLGLGSHGD</sequence>
<feature type="chain" id="PRO_5014881735" evidence="4">
    <location>
        <begin position="20"/>
        <end position="285"/>
    </location>
</feature>
<dbReference type="AlphaFoldDB" id="A0A2K8UD36"/>
<dbReference type="EMBL" id="CP020370">
    <property type="protein sequence ID" value="AUB83490.1"/>
    <property type="molecule type" value="Genomic_DNA"/>
</dbReference>
<dbReference type="GO" id="GO:0120010">
    <property type="term" value="P:intermembrane phospholipid transfer"/>
    <property type="evidence" value="ECO:0007669"/>
    <property type="project" value="TreeGrafter"/>
</dbReference>
<gene>
    <name evidence="5" type="ORF">THSYN_22755</name>
</gene>
<feature type="compositionally biased region" description="Low complexity" evidence="3">
    <location>
        <begin position="252"/>
        <end position="269"/>
    </location>
</feature>
<dbReference type="KEGG" id="tsy:THSYN_22755"/>